<dbReference type="Proteomes" id="UP000014155">
    <property type="component" value="Unassembled WGS sequence"/>
</dbReference>
<proteinExistence type="inferred from homology"/>
<evidence type="ECO:0000313" key="7">
    <source>
        <dbReference type="EMBL" id="EMS71891.1"/>
    </source>
</evidence>
<dbReference type="Gene3D" id="3.40.109.10">
    <property type="entry name" value="NADH Oxidase"/>
    <property type="match status" value="1"/>
</dbReference>
<sequence length="251" mass="28140">MTNGELYNVIFNRKSVRRFDMTPLGQEKLDQLKTFMQGVKRLDEGIKTEFSIQSGNEVSSIFAIKAPHYISFYSEKKEGYLINAGFIMQQIDLYLSANQLGSCWLGAAKPNKSVPQGRDGFEYVIMLAFGNPSEPVHRTGIEQFKRNSLSEITSIKGAEQLLEPVRLAPSAANTQAWYFSGDAQEIIVSRKKLNIIKAQLYGRMNIIDIGIALCHLWLSAEQQGKAVEFDLSGGPAPEGHEYMAKVRLRDL</sequence>
<name>S0FNG7_RUMCE</name>
<keyword evidence="3" id="KW-0285">Flavoprotein</keyword>
<dbReference type="AlphaFoldDB" id="S0FNG7"/>
<keyword evidence="5" id="KW-0560">Oxidoreductase</keyword>
<evidence type="ECO:0000256" key="2">
    <source>
        <dbReference type="ARBA" id="ARBA00007118"/>
    </source>
</evidence>
<dbReference type="PANTHER" id="PTHR43673">
    <property type="entry name" value="NAD(P)H NITROREDUCTASE YDGI-RELATED"/>
    <property type="match status" value="1"/>
</dbReference>
<evidence type="ECO:0000313" key="8">
    <source>
        <dbReference type="Proteomes" id="UP000014155"/>
    </source>
</evidence>
<evidence type="ECO:0000256" key="4">
    <source>
        <dbReference type="ARBA" id="ARBA00022643"/>
    </source>
</evidence>
<dbReference type="PATRIC" id="fig|1195236.3.peg.2491"/>
<dbReference type="Gene3D" id="3.40.109.30">
    <property type="entry name" value="putative nitroreductase (tm1586), domain 2"/>
    <property type="match status" value="1"/>
</dbReference>
<feature type="domain" description="Putative nitroreductase TM1586" evidence="6">
    <location>
        <begin position="5"/>
        <end position="220"/>
    </location>
</feature>
<accession>S0FNG7</accession>
<organism evidence="7 8">
    <name type="scientific">Ruminiclostridium cellobioparum subsp. termitidis CT1112</name>
    <dbReference type="NCBI Taxonomy" id="1195236"/>
    <lineage>
        <taxon>Bacteria</taxon>
        <taxon>Bacillati</taxon>
        <taxon>Bacillota</taxon>
        <taxon>Clostridia</taxon>
        <taxon>Eubacteriales</taxon>
        <taxon>Oscillospiraceae</taxon>
        <taxon>Ruminiclostridium</taxon>
    </lineage>
</organism>
<keyword evidence="4" id="KW-0288">FMN</keyword>
<dbReference type="InterPro" id="IPR000415">
    <property type="entry name" value="Nitroreductase-like"/>
</dbReference>
<comment type="cofactor">
    <cofactor evidence="1">
        <name>FMN</name>
        <dbReference type="ChEBI" id="CHEBI:58210"/>
    </cofactor>
</comment>
<dbReference type="eggNOG" id="COG0778">
    <property type="taxonomic scope" value="Bacteria"/>
</dbReference>
<dbReference type="RefSeq" id="WP_004625871.1">
    <property type="nucleotide sequence ID" value="NZ_AORV01000033.1"/>
</dbReference>
<keyword evidence="8" id="KW-1185">Reference proteome</keyword>
<evidence type="ECO:0000256" key="1">
    <source>
        <dbReference type="ARBA" id="ARBA00001917"/>
    </source>
</evidence>
<evidence type="ECO:0000256" key="5">
    <source>
        <dbReference type="ARBA" id="ARBA00023002"/>
    </source>
</evidence>
<evidence type="ECO:0000256" key="3">
    <source>
        <dbReference type="ARBA" id="ARBA00022630"/>
    </source>
</evidence>
<dbReference type="EMBL" id="AORV01000033">
    <property type="protein sequence ID" value="EMS71891.1"/>
    <property type="molecule type" value="Genomic_DNA"/>
</dbReference>
<evidence type="ECO:0000259" key="6">
    <source>
        <dbReference type="Pfam" id="PF14512"/>
    </source>
</evidence>
<dbReference type="InterPro" id="IPR029478">
    <property type="entry name" value="TM1586_NiRdase"/>
</dbReference>
<comment type="caution">
    <text evidence="7">The sequence shown here is derived from an EMBL/GenBank/DDBJ whole genome shotgun (WGS) entry which is preliminary data.</text>
</comment>
<gene>
    <name evidence="7" type="ORF">CTER_2189</name>
</gene>
<dbReference type="GO" id="GO:0016491">
    <property type="term" value="F:oxidoreductase activity"/>
    <property type="evidence" value="ECO:0007669"/>
    <property type="project" value="UniProtKB-KW"/>
</dbReference>
<dbReference type="Pfam" id="PF14512">
    <property type="entry name" value="TM1586_NiRdase"/>
    <property type="match status" value="1"/>
</dbReference>
<dbReference type="STRING" id="1195236.CTER_2189"/>
<dbReference type="PANTHER" id="PTHR43673:SF2">
    <property type="entry name" value="NITROREDUCTASE"/>
    <property type="match status" value="1"/>
</dbReference>
<reference evidence="7 8" key="1">
    <citation type="journal article" date="2013" name="Genome Announc.">
        <title>Draft Genome Sequence of the Cellulolytic, Mesophilic, Anaerobic Bacterium Clostridium termitidis Strain CT1112 (DSM 5398).</title>
        <authorList>
            <person name="Lal S."/>
            <person name="Ramachandran U."/>
            <person name="Zhang X."/>
            <person name="Munir R."/>
            <person name="Sparling R."/>
            <person name="Levin D.B."/>
        </authorList>
    </citation>
    <scope>NUCLEOTIDE SEQUENCE [LARGE SCALE GENOMIC DNA]</scope>
    <source>
        <strain evidence="7 8">CT1112</strain>
    </source>
</reference>
<comment type="similarity">
    <text evidence="2">Belongs to the nitroreductase family.</text>
</comment>
<dbReference type="SUPFAM" id="SSF55469">
    <property type="entry name" value="FMN-dependent nitroreductase-like"/>
    <property type="match status" value="1"/>
</dbReference>
<protein>
    <recommendedName>
        <fullName evidence="6">Putative nitroreductase TM1586 domain-containing protein</fullName>
    </recommendedName>
</protein>